<feature type="non-terminal residue" evidence="3">
    <location>
        <position position="249"/>
    </location>
</feature>
<dbReference type="PANTHER" id="PTHR43477">
    <property type="entry name" value="DIHYDROANTICAPSIN 7-DEHYDROGENASE"/>
    <property type="match status" value="1"/>
</dbReference>
<gene>
    <name evidence="3" type="ORF">METZ01_LOCUS291598</name>
</gene>
<reference evidence="3" key="1">
    <citation type="submission" date="2018-05" db="EMBL/GenBank/DDBJ databases">
        <authorList>
            <person name="Lanie J.A."/>
            <person name="Ng W.-L."/>
            <person name="Kazmierczak K.M."/>
            <person name="Andrzejewski T.M."/>
            <person name="Davidsen T.M."/>
            <person name="Wayne K.J."/>
            <person name="Tettelin H."/>
            <person name="Glass J.I."/>
            <person name="Rusch D."/>
            <person name="Podicherti R."/>
            <person name="Tsui H.-C.T."/>
            <person name="Winkler M.E."/>
        </authorList>
    </citation>
    <scope>NUCLEOTIDE SEQUENCE</scope>
</reference>
<dbReference type="InterPro" id="IPR051122">
    <property type="entry name" value="SDR_DHRS6-like"/>
</dbReference>
<sequence length="249" mass="26088">MSGRLKDVKAVITGGAGAIGMATAQAFLKEGALVFVTDYDVETVERALKTLKTGSNSVFGYPADVTSKDEIAVMMGKAADSMNGITALINNAGIVSPGYLVDQLSSDIDRVIDVNTKGVIICTQAVIPYLEGSKNASITSTSSQAGKRGWDQNAIYSASKAAVIGFSRSMAVELAPGVRVNSIAPGHIKNEGMAWAAFAKRKQRDQTIEDFSADLAATEIPLKRLQSASDIANGFVFLTSKEASEITGA</sequence>
<dbReference type="PANTHER" id="PTHR43477:SF1">
    <property type="entry name" value="DIHYDROANTICAPSIN 7-DEHYDROGENASE"/>
    <property type="match status" value="1"/>
</dbReference>
<evidence type="ECO:0000256" key="1">
    <source>
        <dbReference type="ARBA" id="ARBA00006484"/>
    </source>
</evidence>
<dbReference type="GO" id="GO:0016491">
    <property type="term" value="F:oxidoreductase activity"/>
    <property type="evidence" value="ECO:0007669"/>
    <property type="project" value="UniProtKB-KW"/>
</dbReference>
<dbReference type="InterPro" id="IPR002347">
    <property type="entry name" value="SDR_fam"/>
</dbReference>
<dbReference type="EMBL" id="UINC01088480">
    <property type="protein sequence ID" value="SVC38744.1"/>
    <property type="molecule type" value="Genomic_DNA"/>
</dbReference>
<organism evidence="3">
    <name type="scientific">marine metagenome</name>
    <dbReference type="NCBI Taxonomy" id="408172"/>
    <lineage>
        <taxon>unclassified sequences</taxon>
        <taxon>metagenomes</taxon>
        <taxon>ecological metagenomes</taxon>
    </lineage>
</organism>
<dbReference type="Pfam" id="PF00106">
    <property type="entry name" value="adh_short"/>
    <property type="match status" value="1"/>
</dbReference>
<dbReference type="PROSITE" id="PS00061">
    <property type="entry name" value="ADH_SHORT"/>
    <property type="match status" value="1"/>
</dbReference>
<evidence type="ECO:0000313" key="3">
    <source>
        <dbReference type="EMBL" id="SVC38744.1"/>
    </source>
</evidence>
<keyword evidence="2" id="KW-0560">Oxidoreductase</keyword>
<dbReference type="InterPro" id="IPR020904">
    <property type="entry name" value="Sc_DH/Rdtase_CS"/>
</dbReference>
<dbReference type="Gene3D" id="3.40.50.720">
    <property type="entry name" value="NAD(P)-binding Rossmann-like Domain"/>
    <property type="match status" value="1"/>
</dbReference>
<dbReference type="PRINTS" id="PR00081">
    <property type="entry name" value="GDHRDH"/>
</dbReference>
<dbReference type="AlphaFoldDB" id="A0A382LPN0"/>
<dbReference type="SUPFAM" id="SSF51735">
    <property type="entry name" value="NAD(P)-binding Rossmann-fold domains"/>
    <property type="match status" value="1"/>
</dbReference>
<dbReference type="PRINTS" id="PR00080">
    <property type="entry name" value="SDRFAMILY"/>
</dbReference>
<dbReference type="CDD" id="cd05233">
    <property type="entry name" value="SDR_c"/>
    <property type="match status" value="1"/>
</dbReference>
<proteinExistence type="inferred from homology"/>
<evidence type="ECO:0000256" key="2">
    <source>
        <dbReference type="ARBA" id="ARBA00023002"/>
    </source>
</evidence>
<dbReference type="InterPro" id="IPR036291">
    <property type="entry name" value="NAD(P)-bd_dom_sf"/>
</dbReference>
<evidence type="ECO:0008006" key="4">
    <source>
        <dbReference type="Google" id="ProtNLM"/>
    </source>
</evidence>
<dbReference type="FunFam" id="3.40.50.720:FF:000084">
    <property type="entry name" value="Short-chain dehydrogenase reductase"/>
    <property type="match status" value="1"/>
</dbReference>
<protein>
    <recommendedName>
        <fullName evidence="4">Oxidoreductase</fullName>
    </recommendedName>
</protein>
<accession>A0A382LPN0</accession>
<comment type="similarity">
    <text evidence="1">Belongs to the short-chain dehydrogenases/reductases (SDR) family.</text>
</comment>
<name>A0A382LPN0_9ZZZZ</name>